<dbReference type="PANTHER" id="PTHR30411">
    <property type="entry name" value="CYTOPLASMIC PROTEIN"/>
    <property type="match status" value="1"/>
</dbReference>
<accession>A0A4P9UP57</accession>
<organism evidence="2 3">
    <name type="scientific">Methylotuvimicrobium buryatense</name>
    <name type="common">Methylomicrobium buryatense</name>
    <dbReference type="NCBI Taxonomy" id="95641"/>
    <lineage>
        <taxon>Bacteria</taxon>
        <taxon>Pseudomonadati</taxon>
        <taxon>Pseudomonadota</taxon>
        <taxon>Gammaproteobacteria</taxon>
        <taxon>Methylococcales</taxon>
        <taxon>Methylococcaceae</taxon>
        <taxon>Methylotuvimicrobium</taxon>
    </lineage>
</organism>
<dbReference type="KEGG" id="mbur:EQU24_13740"/>
<feature type="domain" description="YbaK/aminoacyl-tRNA synthetase-associated" evidence="1">
    <location>
        <begin position="32"/>
        <end position="151"/>
    </location>
</feature>
<dbReference type="STRING" id="675511.GCA_000341735_00300"/>
<dbReference type="InterPro" id="IPR007214">
    <property type="entry name" value="YbaK/aa-tRNA-synth-assoc-dom"/>
</dbReference>
<evidence type="ECO:0000313" key="2">
    <source>
        <dbReference type="EMBL" id="QCW83182.1"/>
    </source>
</evidence>
<gene>
    <name evidence="2" type="ORF">EQU24_13740</name>
</gene>
<dbReference type="PANTHER" id="PTHR30411:SF1">
    <property type="entry name" value="CYTOPLASMIC PROTEIN"/>
    <property type="match status" value="1"/>
</dbReference>
<proteinExistence type="predicted"/>
<evidence type="ECO:0000313" key="3">
    <source>
        <dbReference type="Proteomes" id="UP000305881"/>
    </source>
</evidence>
<name>A0A4P9UP57_METBY</name>
<sequence length="165" mass="18050">MTDQLKSPVSRLFDEMGIKYEWIEIPLDPDKKPVRSLEEVLAVISRDPEQIVRSLLFRTGSGDFVLLAVAGGGRVDWGVLRKQLSERRLAMAEPEEVLQATGFPIGAVPPIALPDSIRILVDEGVFNYARVVIGSGILGYALDINADDLRRVMSSAAVGKFVKAS</sequence>
<dbReference type="SUPFAM" id="SSF55826">
    <property type="entry name" value="YbaK/ProRS associated domain"/>
    <property type="match status" value="1"/>
</dbReference>
<protein>
    <recommendedName>
        <fullName evidence="1">YbaK/aminoacyl-tRNA synthetase-associated domain-containing protein</fullName>
    </recommendedName>
</protein>
<dbReference type="Pfam" id="PF04073">
    <property type="entry name" value="tRNA_edit"/>
    <property type="match status" value="1"/>
</dbReference>
<keyword evidence="3" id="KW-1185">Reference proteome</keyword>
<dbReference type="OrthoDB" id="9798760at2"/>
<dbReference type="Gene3D" id="3.90.960.10">
    <property type="entry name" value="YbaK/aminoacyl-tRNA synthetase-associated domain"/>
    <property type="match status" value="1"/>
</dbReference>
<dbReference type="RefSeq" id="WP_017838950.1">
    <property type="nucleotide sequence ID" value="NZ_CP035467.1"/>
</dbReference>
<dbReference type="CDD" id="cd04332">
    <property type="entry name" value="YbaK_like"/>
    <property type="match status" value="1"/>
</dbReference>
<dbReference type="GO" id="GO:0002161">
    <property type="term" value="F:aminoacyl-tRNA deacylase activity"/>
    <property type="evidence" value="ECO:0007669"/>
    <property type="project" value="InterPro"/>
</dbReference>
<dbReference type="EMBL" id="CP035467">
    <property type="protein sequence ID" value="QCW83182.1"/>
    <property type="molecule type" value="Genomic_DNA"/>
</dbReference>
<dbReference type="AlphaFoldDB" id="A0A4P9UP57"/>
<dbReference type="InterPro" id="IPR036754">
    <property type="entry name" value="YbaK/aa-tRNA-synt-asso_dom_sf"/>
</dbReference>
<reference evidence="3" key="1">
    <citation type="journal article" date="2019" name="J. Bacteriol.">
        <title>A Mutagenic Screen Identifies a TonB-Dependent Receptor Required for the Lanthanide Metal Switch in the Type I Methanotroph 'Methylotuvimicrobium buryatense' 5GB1C.</title>
        <authorList>
            <person name="Groom J.D."/>
            <person name="Ford S.M."/>
            <person name="Pesesky M.W."/>
            <person name="Lidstrom M.E."/>
        </authorList>
    </citation>
    <scope>NUCLEOTIDE SEQUENCE [LARGE SCALE GENOMIC DNA]</scope>
    <source>
        <strain evidence="3">5GB1C</strain>
    </source>
</reference>
<dbReference type="Proteomes" id="UP000305881">
    <property type="component" value="Chromosome"/>
</dbReference>
<evidence type="ECO:0000259" key="1">
    <source>
        <dbReference type="Pfam" id="PF04073"/>
    </source>
</evidence>